<sequence>MDNTGYEGIMERHRMTARKKREWRETHKFMRIQQGGYRRHNIL</sequence>
<protein>
    <submittedName>
        <fullName evidence="1">Uncharacterized protein</fullName>
    </submittedName>
</protein>
<keyword evidence="2" id="KW-1185">Reference proteome</keyword>
<dbReference type="EMBL" id="UZAL01028193">
    <property type="protein sequence ID" value="VDP39175.1"/>
    <property type="molecule type" value="Genomic_DNA"/>
</dbReference>
<evidence type="ECO:0000313" key="2">
    <source>
        <dbReference type="Proteomes" id="UP000269396"/>
    </source>
</evidence>
<name>A0A183NZ64_9TREM</name>
<gene>
    <name evidence="1" type="ORF">SMTD_LOCUS7400</name>
</gene>
<feature type="non-terminal residue" evidence="1">
    <location>
        <position position="43"/>
    </location>
</feature>
<reference evidence="1 2" key="1">
    <citation type="submission" date="2018-11" db="EMBL/GenBank/DDBJ databases">
        <authorList>
            <consortium name="Pathogen Informatics"/>
        </authorList>
    </citation>
    <scope>NUCLEOTIDE SEQUENCE [LARGE SCALE GENOMIC DNA]</scope>
    <source>
        <strain>Denwood</strain>
        <strain evidence="2">Zambia</strain>
    </source>
</reference>
<proteinExistence type="predicted"/>
<dbReference type="Proteomes" id="UP000269396">
    <property type="component" value="Unassembled WGS sequence"/>
</dbReference>
<evidence type="ECO:0000313" key="1">
    <source>
        <dbReference type="EMBL" id="VDP39175.1"/>
    </source>
</evidence>
<dbReference type="AlphaFoldDB" id="A0A183NZ64"/>
<accession>A0A183NZ64</accession>
<organism evidence="1 2">
    <name type="scientific">Schistosoma mattheei</name>
    <dbReference type="NCBI Taxonomy" id="31246"/>
    <lineage>
        <taxon>Eukaryota</taxon>
        <taxon>Metazoa</taxon>
        <taxon>Spiralia</taxon>
        <taxon>Lophotrochozoa</taxon>
        <taxon>Platyhelminthes</taxon>
        <taxon>Trematoda</taxon>
        <taxon>Digenea</taxon>
        <taxon>Strigeidida</taxon>
        <taxon>Schistosomatoidea</taxon>
        <taxon>Schistosomatidae</taxon>
        <taxon>Schistosoma</taxon>
    </lineage>
</organism>